<keyword evidence="2" id="KW-0560">Oxidoreductase</keyword>
<dbReference type="GeneID" id="36325474"/>
<feature type="chain" id="PRO_5010861613" description="NmrA-like domain-containing protein" evidence="3">
    <location>
        <begin position="18"/>
        <end position="308"/>
    </location>
</feature>
<name>A0A1X6N5W8_9APHY</name>
<feature type="domain" description="NmrA-like" evidence="4">
    <location>
        <begin position="6"/>
        <end position="233"/>
    </location>
</feature>
<dbReference type="Gene3D" id="3.90.25.10">
    <property type="entry name" value="UDP-galactose 4-epimerase, domain 1"/>
    <property type="match status" value="1"/>
</dbReference>
<dbReference type="Gene3D" id="3.40.50.720">
    <property type="entry name" value="NAD(P)-binding Rossmann-like Domain"/>
    <property type="match status" value="1"/>
</dbReference>
<keyword evidence="3" id="KW-0732">Signal</keyword>
<dbReference type="PANTHER" id="PTHR47706">
    <property type="entry name" value="NMRA-LIKE FAMILY PROTEIN"/>
    <property type="match status" value="1"/>
</dbReference>
<protein>
    <recommendedName>
        <fullName evidence="4">NmrA-like domain-containing protein</fullName>
    </recommendedName>
</protein>
<dbReference type="InterPro" id="IPR036291">
    <property type="entry name" value="NAD(P)-bd_dom_sf"/>
</dbReference>
<dbReference type="STRING" id="670580.A0A1X6N5W8"/>
<evidence type="ECO:0000256" key="2">
    <source>
        <dbReference type="ARBA" id="ARBA00023002"/>
    </source>
</evidence>
<dbReference type="RefSeq" id="XP_024340670.1">
    <property type="nucleotide sequence ID" value="XM_024480524.1"/>
</dbReference>
<dbReference type="InterPro" id="IPR008030">
    <property type="entry name" value="NmrA-like"/>
</dbReference>
<organism evidence="5 6">
    <name type="scientific">Postia placenta MAD-698-R-SB12</name>
    <dbReference type="NCBI Taxonomy" id="670580"/>
    <lineage>
        <taxon>Eukaryota</taxon>
        <taxon>Fungi</taxon>
        <taxon>Dikarya</taxon>
        <taxon>Basidiomycota</taxon>
        <taxon>Agaricomycotina</taxon>
        <taxon>Agaricomycetes</taxon>
        <taxon>Polyporales</taxon>
        <taxon>Adustoporiaceae</taxon>
        <taxon>Rhodonia</taxon>
    </lineage>
</organism>
<dbReference type="Pfam" id="PF05368">
    <property type="entry name" value="NmrA"/>
    <property type="match status" value="1"/>
</dbReference>
<evidence type="ECO:0000256" key="1">
    <source>
        <dbReference type="ARBA" id="ARBA00022857"/>
    </source>
</evidence>
<reference evidence="5 6" key="1">
    <citation type="submission" date="2017-04" db="EMBL/GenBank/DDBJ databases">
        <title>Genome Sequence of the Model Brown-Rot Fungus Postia placenta SB12.</title>
        <authorList>
            <consortium name="DOE Joint Genome Institute"/>
            <person name="Gaskell J."/>
            <person name="Kersten P."/>
            <person name="Larrondo L.F."/>
            <person name="Canessa P."/>
            <person name="Martinez D."/>
            <person name="Hibbett D."/>
            <person name="Schmoll M."/>
            <person name="Kubicek C.P."/>
            <person name="Martinez A.T."/>
            <person name="Yadav J."/>
            <person name="Master E."/>
            <person name="Magnuson J.K."/>
            <person name="James T."/>
            <person name="Yaver D."/>
            <person name="Berka R."/>
            <person name="Labutti K."/>
            <person name="Lipzen A."/>
            <person name="Aerts A."/>
            <person name="Barry K."/>
            <person name="Henrissat B."/>
            <person name="Blanchette R."/>
            <person name="Grigoriev I."/>
            <person name="Cullen D."/>
        </authorList>
    </citation>
    <scope>NUCLEOTIDE SEQUENCE [LARGE SCALE GENOMIC DNA]</scope>
    <source>
        <strain evidence="5 6">MAD-698-R-SB12</strain>
    </source>
</reference>
<evidence type="ECO:0000313" key="5">
    <source>
        <dbReference type="EMBL" id="OSX63876.1"/>
    </source>
</evidence>
<dbReference type="AlphaFoldDB" id="A0A1X6N5W8"/>
<evidence type="ECO:0000313" key="6">
    <source>
        <dbReference type="Proteomes" id="UP000194127"/>
    </source>
</evidence>
<dbReference type="OrthoDB" id="2798875at2759"/>
<dbReference type="PANTHER" id="PTHR47706:SF9">
    <property type="entry name" value="NMRA-LIKE DOMAIN-CONTAINING PROTEIN-RELATED"/>
    <property type="match status" value="1"/>
</dbReference>
<proteinExistence type="predicted"/>
<evidence type="ECO:0000259" key="4">
    <source>
        <dbReference type="Pfam" id="PF05368"/>
    </source>
</evidence>
<accession>A0A1X6N5W8</accession>
<evidence type="ECO:0000256" key="3">
    <source>
        <dbReference type="SAM" id="SignalP"/>
    </source>
</evidence>
<dbReference type="Proteomes" id="UP000194127">
    <property type="component" value="Unassembled WGS sequence"/>
</dbReference>
<sequence>MALKLLVLIAGASGYTGKSIVPALLESGNFGVAATSRPSSLSKPDVNELRAKGVEIRVADLKSDSVEQLKAVLAGVDILISVVRYEVTLAQKRLFAAAKEAGVKLVIPSDFATPGARELAVHDYIKELGLGYTFIDVGWWMHLVCPEGTHSPSWFGPQSYEIYGSGDRKIILTEPDAIGKYVARIIANERTLNQYVMIWEDELTLLEAMIICEQQSGEEELLKLRRVYVSFKEMQQRATRYKEEYLQSPNEAAHIGRVSSEYYISGHFLGENSLENAKALGALDVRELYPDIVPIKFVNFAKKLYHRQ</sequence>
<keyword evidence="6" id="KW-1185">Reference proteome</keyword>
<dbReference type="EMBL" id="KZ110594">
    <property type="protein sequence ID" value="OSX63876.1"/>
    <property type="molecule type" value="Genomic_DNA"/>
</dbReference>
<dbReference type="InterPro" id="IPR051609">
    <property type="entry name" value="NmrA/Isoflavone_reductase-like"/>
</dbReference>
<gene>
    <name evidence="5" type="ORF">POSPLADRAFT_1054508</name>
</gene>
<keyword evidence="1" id="KW-0521">NADP</keyword>
<dbReference type="GO" id="GO:0016491">
    <property type="term" value="F:oxidoreductase activity"/>
    <property type="evidence" value="ECO:0007669"/>
    <property type="project" value="UniProtKB-KW"/>
</dbReference>
<dbReference type="SUPFAM" id="SSF51735">
    <property type="entry name" value="NAD(P)-binding Rossmann-fold domains"/>
    <property type="match status" value="1"/>
</dbReference>
<feature type="signal peptide" evidence="3">
    <location>
        <begin position="1"/>
        <end position="17"/>
    </location>
</feature>